<evidence type="ECO:0000313" key="3">
    <source>
        <dbReference type="Proteomes" id="UP000435802"/>
    </source>
</evidence>
<dbReference type="EMBL" id="WUMK01000009">
    <property type="protein sequence ID" value="MXN48174.1"/>
    <property type="molecule type" value="Genomic_DNA"/>
</dbReference>
<dbReference type="GO" id="GO:0035438">
    <property type="term" value="F:cyclic-di-GMP binding"/>
    <property type="evidence" value="ECO:0007669"/>
    <property type="project" value="InterPro"/>
</dbReference>
<dbReference type="Gene3D" id="2.40.10.220">
    <property type="entry name" value="predicted glycosyltransferase like domains"/>
    <property type="match status" value="1"/>
</dbReference>
<comment type="caution">
    <text evidence="2">The sequence shown here is derived from an EMBL/GenBank/DDBJ whole genome shotgun (WGS) entry which is preliminary data.</text>
</comment>
<proteinExistence type="predicted"/>
<dbReference type="InterPro" id="IPR009875">
    <property type="entry name" value="PilZ_domain"/>
</dbReference>
<name>A0A6N8SGK1_9HYPH</name>
<dbReference type="Proteomes" id="UP000435802">
    <property type="component" value="Unassembled WGS sequence"/>
</dbReference>
<dbReference type="RefSeq" id="WP_246200641.1">
    <property type="nucleotide sequence ID" value="NZ_JAODWE010000001.1"/>
</dbReference>
<dbReference type="Pfam" id="PF07238">
    <property type="entry name" value="PilZ"/>
    <property type="match status" value="1"/>
</dbReference>
<reference evidence="2 3" key="1">
    <citation type="submission" date="2019-12" db="EMBL/GenBank/DDBJ databases">
        <title>Shinella kummerowiae sp. nov., a symbiotic bacterium isolated from root nodules of the herbal legume Kummerowia stipulacea.</title>
        <authorList>
            <person name="Gao J."/>
        </authorList>
    </citation>
    <scope>NUCLEOTIDE SEQUENCE [LARGE SCALE GENOMIC DNA]</scope>
    <source>
        <strain evidence="2 3">CCBAU 25048</strain>
    </source>
</reference>
<dbReference type="AlphaFoldDB" id="A0A6N8SGK1"/>
<gene>
    <name evidence="2" type="ORF">GR138_23470</name>
</gene>
<evidence type="ECO:0000259" key="1">
    <source>
        <dbReference type="Pfam" id="PF07238"/>
    </source>
</evidence>
<organism evidence="2 3">
    <name type="scientific">Shinella kummerowiae</name>
    <dbReference type="NCBI Taxonomy" id="417745"/>
    <lineage>
        <taxon>Bacteria</taxon>
        <taxon>Pseudomonadati</taxon>
        <taxon>Pseudomonadota</taxon>
        <taxon>Alphaproteobacteria</taxon>
        <taxon>Hyphomicrobiales</taxon>
        <taxon>Rhizobiaceae</taxon>
        <taxon>Shinella</taxon>
    </lineage>
</organism>
<protein>
    <submittedName>
        <fullName evidence="2">PilZ domain-containing protein</fullName>
    </submittedName>
</protein>
<evidence type="ECO:0000313" key="2">
    <source>
        <dbReference type="EMBL" id="MXN48174.1"/>
    </source>
</evidence>
<dbReference type="SUPFAM" id="SSF141371">
    <property type="entry name" value="PilZ domain-like"/>
    <property type="match status" value="1"/>
</dbReference>
<accession>A0A6N8SGK1</accession>
<sequence length="111" mass="12599">MSTIKDMPVRATDRSRVRIFATVQVMHQSTRGRVVDLSPSGMALDLEKPIQAIPGQLVTIESEELGRLSGTIRWLSNGRLGIQYKLSTNALAQITSYFRFFHEEVRPVLRR</sequence>
<feature type="domain" description="PilZ" evidence="1">
    <location>
        <begin position="9"/>
        <end position="97"/>
    </location>
</feature>
<keyword evidence="3" id="KW-1185">Reference proteome</keyword>